<dbReference type="RefSeq" id="WP_379930169.1">
    <property type="nucleotide sequence ID" value="NZ_JBHUMM010000042.1"/>
</dbReference>
<evidence type="ECO:0000259" key="1">
    <source>
        <dbReference type="PROSITE" id="PS51704"/>
    </source>
</evidence>
<feature type="domain" description="GP-PDE" evidence="1">
    <location>
        <begin position="3"/>
        <end position="231"/>
    </location>
</feature>
<dbReference type="EMBL" id="JBHUMM010000042">
    <property type="protein sequence ID" value="MFD2672606.1"/>
    <property type="molecule type" value="Genomic_DNA"/>
</dbReference>
<dbReference type="PANTHER" id="PTHR46211:SF14">
    <property type="entry name" value="GLYCEROPHOSPHODIESTER PHOSPHODIESTERASE"/>
    <property type="match status" value="1"/>
</dbReference>
<proteinExistence type="predicted"/>
<dbReference type="InterPro" id="IPR030395">
    <property type="entry name" value="GP_PDE_dom"/>
</dbReference>
<organism evidence="2 3">
    <name type="scientific">Marinicrinis sediminis</name>
    <dbReference type="NCBI Taxonomy" id="1652465"/>
    <lineage>
        <taxon>Bacteria</taxon>
        <taxon>Bacillati</taxon>
        <taxon>Bacillota</taxon>
        <taxon>Bacilli</taxon>
        <taxon>Bacillales</taxon>
        <taxon>Paenibacillaceae</taxon>
    </lineage>
</organism>
<gene>
    <name evidence="2" type="ORF">ACFSUC_13640</name>
</gene>
<comment type="caution">
    <text evidence="2">The sequence shown here is derived from an EMBL/GenBank/DDBJ whole genome shotgun (WGS) entry which is preliminary data.</text>
</comment>
<dbReference type="PANTHER" id="PTHR46211">
    <property type="entry name" value="GLYCEROPHOSPHORYL DIESTER PHOSPHODIESTERASE"/>
    <property type="match status" value="1"/>
</dbReference>
<dbReference type="Gene3D" id="3.20.20.190">
    <property type="entry name" value="Phosphatidylinositol (PI) phosphodiesterase"/>
    <property type="match status" value="1"/>
</dbReference>
<evidence type="ECO:0000313" key="3">
    <source>
        <dbReference type="Proteomes" id="UP001597497"/>
    </source>
</evidence>
<dbReference type="PROSITE" id="PS51704">
    <property type="entry name" value="GP_PDE"/>
    <property type="match status" value="1"/>
</dbReference>
<protein>
    <submittedName>
        <fullName evidence="2">Glycerophosphodiester phosphodiesterase</fullName>
    </submittedName>
</protein>
<dbReference type="Pfam" id="PF03009">
    <property type="entry name" value="GDPD"/>
    <property type="match status" value="1"/>
</dbReference>
<evidence type="ECO:0000313" key="2">
    <source>
        <dbReference type="EMBL" id="MFD2672606.1"/>
    </source>
</evidence>
<dbReference type="SUPFAM" id="SSF51695">
    <property type="entry name" value="PLC-like phosphodiesterases"/>
    <property type="match status" value="1"/>
</dbReference>
<dbReference type="InterPro" id="IPR017946">
    <property type="entry name" value="PLC-like_Pdiesterase_TIM-brl"/>
</dbReference>
<name>A0ABW5RD22_9BACL</name>
<sequence length="234" mass="26666">MTIRGVAHRGYPKKYPENTMSGFQAALDLQYDHLELDVHLSKDGVPVVIHDPTVDRVTNGTGYVQDFTLAELKQLVVKDVERIPTLEEVLSLVKGQIIVDIELKQAGAYAPKLEEQTLEVVQKLDMLDEVFFTSFDHYAMLKLRSLSADAQLGIINYGCTPSAFDFLKQINGQYLSMNHVYFSEYYLHECVDRGIQLILWTVDQAARMETLSAYPDLLVCTNELERWKPFGTDR</sequence>
<dbReference type="Proteomes" id="UP001597497">
    <property type="component" value="Unassembled WGS sequence"/>
</dbReference>
<accession>A0ABW5RD22</accession>
<reference evidence="3" key="1">
    <citation type="journal article" date="2019" name="Int. J. Syst. Evol. Microbiol.">
        <title>The Global Catalogue of Microorganisms (GCM) 10K type strain sequencing project: providing services to taxonomists for standard genome sequencing and annotation.</title>
        <authorList>
            <consortium name="The Broad Institute Genomics Platform"/>
            <consortium name="The Broad Institute Genome Sequencing Center for Infectious Disease"/>
            <person name="Wu L."/>
            <person name="Ma J."/>
        </authorList>
    </citation>
    <scope>NUCLEOTIDE SEQUENCE [LARGE SCALE GENOMIC DNA]</scope>
    <source>
        <strain evidence="3">KCTC 33676</strain>
    </source>
</reference>
<keyword evidence="3" id="KW-1185">Reference proteome</keyword>